<dbReference type="AlphaFoldDB" id="A0A0A8YXZ3"/>
<feature type="region of interest" description="Disordered" evidence="1">
    <location>
        <begin position="1"/>
        <end position="31"/>
    </location>
</feature>
<organism evidence="2">
    <name type="scientific">Arundo donax</name>
    <name type="common">Giant reed</name>
    <name type="synonym">Donax arundinaceus</name>
    <dbReference type="NCBI Taxonomy" id="35708"/>
    <lineage>
        <taxon>Eukaryota</taxon>
        <taxon>Viridiplantae</taxon>
        <taxon>Streptophyta</taxon>
        <taxon>Embryophyta</taxon>
        <taxon>Tracheophyta</taxon>
        <taxon>Spermatophyta</taxon>
        <taxon>Magnoliopsida</taxon>
        <taxon>Liliopsida</taxon>
        <taxon>Poales</taxon>
        <taxon>Poaceae</taxon>
        <taxon>PACMAD clade</taxon>
        <taxon>Arundinoideae</taxon>
        <taxon>Arundineae</taxon>
        <taxon>Arundo</taxon>
    </lineage>
</organism>
<sequence length="31" mass="3243">MRSAAEAWADASLRRPESEGGDAGPVEDGVR</sequence>
<reference evidence="2" key="2">
    <citation type="journal article" date="2015" name="Data Brief">
        <title>Shoot transcriptome of the giant reed, Arundo donax.</title>
        <authorList>
            <person name="Barrero R.A."/>
            <person name="Guerrero F.D."/>
            <person name="Moolhuijzen P."/>
            <person name="Goolsby J.A."/>
            <person name="Tidwell J."/>
            <person name="Bellgard S.E."/>
            <person name="Bellgard M.I."/>
        </authorList>
    </citation>
    <scope>NUCLEOTIDE SEQUENCE</scope>
    <source>
        <tissue evidence="2">Shoot tissue taken approximately 20 cm above the soil surface</tissue>
    </source>
</reference>
<evidence type="ECO:0000313" key="2">
    <source>
        <dbReference type="EMBL" id="JAD31446.1"/>
    </source>
</evidence>
<reference evidence="2" key="1">
    <citation type="submission" date="2014-09" db="EMBL/GenBank/DDBJ databases">
        <authorList>
            <person name="Magalhaes I.L.F."/>
            <person name="Oliveira U."/>
            <person name="Santos F.R."/>
            <person name="Vidigal T.H.D.A."/>
            <person name="Brescovit A.D."/>
            <person name="Santos A.J."/>
        </authorList>
    </citation>
    <scope>NUCLEOTIDE SEQUENCE</scope>
    <source>
        <tissue evidence="2">Shoot tissue taken approximately 20 cm above the soil surface</tissue>
    </source>
</reference>
<dbReference type="EMBL" id="GBRH01266449">
    <property type="protein sequence ID" value="JAD31446.1"/>
    <property type="molecule type" value="Transcribed_RNA"/>
</dbReference>
<protein>
    <submittedName>
        <fullName evidence="2">Uncharacterized protein</fullName>
    </submittedName>
</protein>
<accession>A0A0A8YXZ3</accession>
<evidence type="ECO:0000256" key="1">
    <source>
        <dbReference type="SAM" id="MobiDB-lite"/>
    </source>
</evidence>
<name>A0A0A8YXZ3_ARUDO</name>
<proteinExistence type="predicted"/>